<dbReference type="Proteomes" id="UP000315947">
    <property type="component" value="Chromosome"/>
</dbReference>
<dbReference type="InterPro" id="IPR045425">
    <property type="entry name" value="DUF6508"/>
</dbReference>
<name>A0ABX5X2N2_9GAMM</name>
<reference evidence="1 2" key="1">
    <citation type="submission" date="2019-07" db="EMBL/GenBank/DDBJ databases">
        <title>Shewanella sp. YLB-06 whole genomic sequence.</title>
        <authorList>
            <person name="Yu L."/>
        </authorList>
    </citation>
    <scope>NUCLEOTIDE SEQUENCE [LARGE SCALE GENOMIC DNA]</scope>
    <source>
        <strain evidence="1 2">YLB-06</strain>
    </source>
</reference>
<dbReference type="Pfam" id="PF20118">
    <property type="entry name" value="DUF6508"/>
    <property type="match status" value="1"/>
</dbReference>
<evidence type="ECO:0000313" key="2">
    <source>
        <dbReference type="Proteomes" id="UP000315947"/>
    </source>
</evidence>
<evidence type="ECO:0000313" key="1">
    <source>
        <dbReference type="EMBL" id="QDO84992.1"/>
    </source>
</evidence>
<gene>
    <name evidence="1" type="ORF">FM037_19390</name>
</gene>
<protein>
    <submittedName>
        <fullName evidence="1">Uncharacterized protein</fullName>
    </submittedName>
</protein>
<dbReference type="EMBL" id="CP041614">
    <property type="protein sequence ID" value="QDO84992.1"/>
    <property type="molecule type" value="Genomic_DNA"/>
</dbReference>
<proteinExistence type="predicted"/>
<keyword evidence="2" id="KW-1185">Reference proteome</keyword>
<organism evidence="1 2">
    <name type="scientific">Shewanella psychropiezotolerans</name>
    <dbReference type="NCBI Taxonomy" id="2593655"/>
    <lineage>
        <taxon>Bacteria</taxon>
        <taxon>Pseudomonadati</taxon>
        <taxon>Pseudomonadota</taxon>
        <taxon>Gammaproteobacteria</taxon>
        <taxon>Alteromonadales</taxon>
        <taxon>Shewanellaceae</taxon>
        <taxon>Shewanella</taxon>
    </lineage>
</organism>
<accession>A0ABX5X2N2</accession>
<dbReference type="RefSeq" id="WP_144047338.1">
    <property type="nucleotide sequence ID" value="NZ_CP041614.1"/>
</dbReference>
<sequence>MNKPLLQHTSFIHERFGSCLEKSGSSLLCNKKNFEKELENRNLLLISFRWEDWYNYSHFIDRPDYISDSTIFECQLILTAIIRLERFSPKTLDNMRQLGVLKAVMDRLSWFASSH</sequence>